<dbReference type="EMBL" id="BMKF01000001">
    <property type="protein sequence ID" value="GGB64382.1"/>
    <property type="molecule type" value="Genomic_DNA"/>
</dbReference>
<dbReference type="InterPro" id="IPR012334">
    <property type="entry name" value="Pectin_lyas_fold"/>
</dbReference>
<dbReference type="InterPro" id="IPR006626">
    <property type="entry name" value="PbH1"/>
</dbReference>
<dbReference type="SMART" id="SM00710">
    <property type="entry name" value="PbH1"/>
    <property type="match status" value="8"/>
</dbReference>
<protein>
    <recommendedName>
        <fullName evidence="1">Right handed beta helix domain-containing protein</fullName>
    </recommendedName>
</protein>
<reference evidence="3" key="1">
    <citation type="journal article" date="2019" name="Int. J. Syst. Evol. Microbiol.">
        <title>The Global Catalogue of Microorganisms (GCM) 10K type strain sequencing project: providing services to taxonomists for standard genome sequencing and annotation.</title>
        <authorList>
            <consortium name="The Broad Institute Genomics Platform"/>
            <consortium name="The Broad Institute Genome Sequencing Center for Infectious Disease"/>
            <person name="Wu L."/>
            <person name="Ma J."/>
        </authorList>
    </citation>
    <scope>NUCLEOTIDE SEQUENCE [LARGE SCALE GENOMIC DNA]</scope>
    <source>
        <strain evidence="3">CGMCC 1.15928</strain>
    </source>
</reference>
<dbReference type="NCBIfam" id="TIGR03805">
    <property type="entry name" value="beta_helix_1"/>
    <property type="match status" value="1"/>
</dbReference>
<dbReference type="Gene3D" id="2.160.20.10">
    <property type="entry name" value="Single-stranded right-handed beta-helix, Pectin lyase-like"/>
    <property type="match status" value="1"/>
</dbReference>
<dbReference type="InterPro" id="IPR022442">
    <property type="entry name" value="SO_2930-like_dom"/>
</dbReference>
<dbReference type="RefSeq" id="WP_084391659.1">
    <property type="nucleotide sequence ID" value="NZ_BMKF01000001.1"/>
</dbReference>
<accession>A0ABQ1JDC5</accession>
<dbReference type="InterPro" id="IPR039448">
    <property type="entry name" value="Beta_helix"/>
</dbReference>
<dbReference type="InterPro" id="IPR011050">
    <property type="entry name" value="Pectin_lyase_fold/virulence"/>
</dbReference>
<evidence type="ECO:0000313" key="3">
    <source>
        <dbReference type="Proteomes" id="UP000628854"/>
    </source>
</evidence>
<evidence type="ECO:0000259" key="1">
    <source>
        <dbReference type="Pfam" id="PF13229"/>
    </source>
</evidence>
<gene>
    <name evidence="2" type="ORF">GCM10011503_11470</name>
</gene>
<sequence>MRILMMGAAVAVLAACGGGDEPSDADADTGTVAEQPAADGAAVLEPGDDFQARLQTMLIEAEEGSTITLPEGTFMMTDGLSLDVDGVTITGAGQGATILDFSGQRGSGEGLLITSDDVTLENFSIQETKGDGIKSKGADRIIYRDLTVEWLGDPDPENGAYGVYPVESTDVLVERVTVRGASDAGIYVGQSNNIIVRDSVAEKNVAGIEIENSTHAEVYGNVVTQNTGGVLVFDLPDLPVMGGNSTRIYNNDIYSNNTPNFAPPGNIVAGVPAGTGVIIMANDKVVVENNRFEDNQTVQVLITAYTEPFTDEDYNPLPRNVVVKGNTYGTGGNNPDGRLAEIAPLLGGSLPPIVWDGVTRWGENEDIDNNIVIDEGEGVGFINIGFGTYPMDLANVSPSMERPGGEAFGELEPVTLSHSE</sequence>
<evidence type="ECO:0000313" key="2">
    <source>
        <dbReference type="EMBL" id="GGB64382.1"/>
    </source>
</evidence>
<name>A0ABQ1JDC5_9PROT</name>
<feature type="domain" description="Right handed beta helix" evidence="1">
    <location>
        <begin position="86"/>
        <end position="233"/>
    </location>
</feature>
<comment type="caution">
    <text evidence="2">The sequence shown here is derived from an EMBL/GenBank/DDBJ whole genome shotgun (WGS) entry which is preliminary data.</text>
</comment>
<organism evidence="2 3">
    <name type="scientific">Henriciella pelagia</name>
    <dbReference type="NCBI Taxonomy" id="1977912"/>
    <lineage>
        <taxon>Bacteria</taxon>
        <taxon>Pseudomonadati</taxon>
        <taxon>Pseudomonadota</taxon>
        <taxon>Alphaproteobacteria</taxon>
        <taxon>Hyphomonadales</taxon>
        <taxon>Hyphomonadaceae</taxon>
        <taxon>Henriciella</taxon>
    </lineage>
</organism>
<dbReference type="Proteomes" id="UP000628854">
    <property type="component" value="Unassembled WGS sequence"/>
</dbReference>
<dbReference type="Pfam" id="PF13229">
    <property type="entry name" value="Beta_helix"/>
    <property type="match status" value="1"/>
</dbReference>
<keyword evidence="3" id="KW-1185">Reference proteome</keyword>
<proteinExistence type="predicted"/>
<dbReference type="SUPFAM" id="SSF51126">
    <property type="entry name" value="Pectin lyase-like"/>
    <property type="match status" value="1"/>
</dbReference>
<dbReference type="PROSITE" id="PS51257">
    <property type="entry name" value="PROKAR_LIPOPROTEIN"/>
    <property type="match status" value="1"/>
</dbReference>